<dbReference type="InterPro" id="IPR045006">
    <property type="entry name" value="CHLI-like"/>
</dbReference>
<dbReference type="Pfam" id="PF13541">
    <property type="entry name" value="ChlI"/>
    <property type="match status" value="1"/>
</dbReference>
<gene>
    <name evidence="3" type="ORF">B6S12_07170</name>
</gene>
<evidence type="ECO:0000313" key="3">
    <source>
        <dbReference type="EMBL" id="PZT47780.1"/>
    </source>
</evidence>
<evidence type="ECO:0000313" key="4">
    <source>
        <dbReference type="Proteomes" id="UP000249746"/>
    </source>
</evidence>
<dbReference type="InterPro" id="IPR020568">
    <property type="entry name" value="Ribosomal_Su5_D2-typ_SF"/>
</dbReference>
<dbReference type="AlphaFoldDB" id="A0A2W6NFN7"/>
<dbReference type="PANTHER" id="PTHR32039:SF7">
    <property type="entry name" value="COMPETENCE PROTEIN COMM"/>
    <property type="match status" value="1"/>
</dbReference>
<accession>A0A2W6NFN7</accession>
<dbReference type="SUPFAM" id="SSF52540">
    <property type="entry name" value="P-loop containing nucleoside triphosphate hydrolases"/>
    <property type="match status" value="1"/>
</dbReference>
<keyword evidence="4" id="KW-1185">Reference proteome</keyword>
<dbReference type="OrthoDB" id="9813147at2"/>
<protein>
    <submittedName>
        <fullName evidence="3">Fis family transcriptional regulator</fullName>
    </submittedName>
</protein>
<dbReference type="NCBIfam" id="TIGR00368">
    <property type="entry name" value="YifB family Mg chelatase-like AAA ATPase"/>
    <property type="match status" value="1"/>
</dbReference>
<sequence>MQRNLYCATMDGIEAKVVEVEVSFTRTLPAFQITGLAGNAIQEAKQRVQSSLLINGFKFPPLKITLNLSPADLPKQGSFYDLPIALAIVMGEDKETQAKASLENEGKEEQNPIQDEEGQWFAFGELGLDGRVKNTNSIYPLILSLLSKTQFQEAFFLLPKEAKDFYSKIPQLKAYYIDTLKEGVDILKDTNKMDLEKSSPLEFENFEILGEKFYYSCKFPLDFSDVIGQERAKRAALISASGFHNILYEGSAGSGKSMIAKRIPFILPPLKLEEILQIASHTLKLSPYRPFKSPHNSATKAAILGSAIANSIKFGEIAQAHLGVLFFDELPHFPKSILESLREPLQNYEFCISRLHAKVVCQTNFMFIGAMNPCPCGNLLNPKKSCRCTDREISSYKNKISEPFWDRMDLVVQMQEGDTSKAKMDSKSMQDFVIKAFKMQKQRGQNCFNSRLEGEELEQFCILDTEAKKAFALAQERFSLSLRSKAKVLRVSRSIADLEGSQLIKKEHLLEALSFRKID</sequence>
<reference evidence="3 4" key="1">
    <citation type="submission" date="2017-03" db="EMBL/GenBank/DDBJ databases">
        <title>Genomic and clinical evidence uncovers the enterohepatic species Helicobacter valdiviensis as a potential human intestinal pathogen.</title>
        <authorList>
            <person name="Fresia P."/>
            <person name="Jara R."/>
            <person name="Sierra R."/>
            <person name="Ferres I."/>
            <person name="Greif G."/>
            <person name="Iraola G."/>
            <person name="Collado L."/>
        </authorList>
    </citation>
    <scope>NUCLEOTIDE SEQUENCE [LARGE SCALE GENOMIC DNA]</scope>
    <source>
        <strain evidence="3 4">WBE14</strain>
    </source>
</reference>
<dbReference type="Proteomes" id="UP000249746">
    <property type="component" value="Unassembled WGS sequence"/>
</dbReference>
<evidence type="ECO:0000259" key="1">
    <source>
        <dbReference type="Pfam" id="PF01078"/>
    </source>
</evidence>
<dbReference type="InterPro" id="IPR027417">
    <property type="entry name" value="P-loop_NTPase"/>
</dbReference>
<dbReference type="Gene3D" id="3.40.50.300">
    <property type="entry name" value="P-loop containing nucleotide triphosphate hydrolases"/>
    <property type="match status" value="1"/>
</dbReference>
<proteinExistence type="predicted"/>
<dbReference type="Gene3D" id="3.30.230.10">
    <property type="match status" value="1"/>
</dbReference>
<dbReference type="InterPro" id="IPR004482">
    <property type="entry name" value="Mg_chelat-rel"/>
</dbReference>
<dbReference type="InterPro" id="IPR000523">
    <property type="entry name" value="Mg_chelatse_chII-like_cat_dom"/>
</dbReference>
<dbReference type="GO" id="GO:0005524">
    <property type="term" value="F:ATP binding"/>
    <property type="evidence" value="ECO:0007669"/>
    <property type="project" value="InterPro"/>
</dbReference>
<dbReference type="EMBL" id="NBIU01000021">
    <property type="protein sequence ID" value="PZT47780.1"/>
    <property type="molecule type" value="Genomic_DNA"/>
</dbReference>
<dbReference type="SUPFAM" id="SSF54211">
    <property type="entry name" value="Ribosomal protein S5 domain 2-like"/>
    <property type="match status" value="1"/>
</dbReference>
<dbReference type="Pfam" id="PF13335">
    <property type="entry name" value="Mg_chelatase_C"/>
    <property type="match status" value="1"/>
</dbReference>
<organism evidence="3 4">
    <name type="scientific">Helicobacter valdiviensis</name>
    <dbReference type="NCBI Taxonomy" id="1458358"/>
    <lineage>
        <taxon>Bacteria</taxon>
        <taxon>Pseudomonadati</taxon>
        <taxon>Campylobacterota</taxon>
        <taxon>Epsilonproteobacteria</taxon>
        <taxon>Campylobacterales</taxon>
        <taxon>Helicobacteraceae</taxon>
        <taxon>Helicobacter</taxon>
    </lineage>
</organism>
<dbReference type="PANTHER" id="PTHR32039">
    <property type="entry name" value="MAGNESIUM-CHELATASE SUBUNIT CHLI"/>
    <property type="match status" value="1"/>
</dbReference>
<dbReference type="InterPro" id="IPR025158">
    <property type="entry name" value="Mg_chelat-rel_C"/>
</dbReference>
<comment type="caution">
    <text evidence="3">The sequence shown here is derived from an EMBL/GenBank/DDBJ whole genome shotgun (WGS) entry which is preliminary data.</text>
</comment>
<name>A0A2W6NFN7_9HELI</name>
<dbReference type="Pfam" id="PF01078">
    <property type="entry name" value="Mg_chelatase"/>
    <property type="match status" value="1"/>
</dbReference>
<feature type="domain" description="Mg chelatase-related protein C-terminal" evidence="2">
    <location>
        <begin position="425"/>
        <end position="516"/>
    </location>
</feature>
<dbReference type="InterPro" id="IPR014721">
    <property type="entry name" value="Ribsml_uS5_D2-typ_fold_subgr"/>
</dbReference>
<dbReference type="RefSeq" id="WP_111230126.1">
    <property type="nucleotide sequence ID" value="NZ_NBIU01000021.1"/>
</dbReference>
<evidence type="ECO:0000259" key="2">
    <source>
        <dbReference type="Pfam" id="PF13335"/>
    </source>
</evidence>
<feature type="domain" description="Magnesium chelatase ChlI-like catalytic" evidence="1">
    <location>
        <begin position="222"/>
        <end position="418"/>
    </location>
</feature>